<sequence length="224" mass="25611">MPGRLLVSISSIFDATLDNVTSLVRELDREEIPVSLLVAPHIDKKWHLAKDKKTRSWLLEQRGERALLLNGFDQPVQGRRSEFATLEEHEARLRLKGATRQMEALGFDLDMFAPPRWRLSDGTLEVLDEFDFALAVSERGIYRLDHDDFVQCRNLSVGEGYGAAKWWRRNIIRAAERGAERGNTIRLSVSGRELGDKKVRRDFLFAAVSAVREGAEPSDYRAFR</sequence>
<protein>
    <submittedName>
        <fullName evidence="1">DUF2334 domain-containing protein</fullName>
    </submittedName>
</protein>
<dbReference type="RefSeq" id="WP_253579022.1">
    <property type="nucleotide sequence ID" value="NZ_JAMFTQ010000015.1"/>
</dbReference>
<dbReference type="InterPro" id="IPR018763">
    <property type="entry name" value="DUF2334"/>
</dbReference>
<dbReference type="EMBL" id="JAMFTQ010000015">
    <property type="protein sequence ID" value="MCP1388427.1"/>
    <property type="molecule type" value="Genomic_DNA"/>
</dbReference>
<reference evidence="1" key="1">
    <citation type="submission" date="2022-05" db="EMBL/GenBank/DDBJ databases">
        <title>Corynebacterium sp. TA-R-1 sp. nov., isolated from human feces.</title>
        <authorList>
            <person name="Shamsuzzaman M."/>
            <person name="Dahal R.H."/>
        </authorList>
    </citation>
    <scope>NUCLEOTIDE SEQUENCE</scope>
    <source>
        <strain evidence="1">TA-R-1</strain>
    </source>
</reference>
<evidence type="ECO:0000313" key="1">
    <source>
        <dbReference type="EMBL" id="MCP1388427.1"/>
    </source>
</evidence>
<keyword evidence="2" id="KW-1185">Reference proteome</keyword>
<organism evidence="1 2">
    <name type="scientific">Corynebacterium stercoris</name>
    <dbReference type="NCBI Taxonomy" id="2943490"/>
    <lineage>
        <taxon>Bacteria</taxon>
        <taxon>Bacillati</taxon>
        <taxon>Actinomycetota</taxon>
        <taxon>Actinomycetes</taxon>
        <taxon>Mycobacteriales</taxon>
        <taxon>Corynebacteriaceae</taxon>
        <taxon>Corynebacterium</taxon>
    </lineage>
</organism>
<evidence type="ECO:0000313" key="2">
    <source>
        <dbReference type="Proteomes" id="UP001204000"/>
    </source>
</evidence>
<dbReference type="Proteomes" id="UP001204000">
    <property type="component" value="Unassembled WGS sequence"/>
</dbReference>
<accession>A0ABT1G6X0</accession>
<name>A0ABT1G6X0_9CORY</name>
<comment type="caution">
    <text evidence="1">The sequence shown here is derived from an EMBL/GenBank/DDBJ whole genome shotgun (WGS) entry which is preliminary data.</text>
</comment>
<dbReference type="Pfam" id="PF10096">
    <property type="entry name" value="DUF2334"/>
    <property type="match status" value="1"/>
</dbReference>
<gene>
    <name evidence="1" type="ORF">M5J20_09570</name>
</gene>
<proteinExistence type="predicted"/>